<gene>
    <name evidence="1" type="ORF">ColLi_11975</name>
</gene>
<organism evidence="1 2">
    <name type="scientific">Colletotrichum liriopes</name>
    <dbReference type="NCBI Taxonomy" id="708192"/>
    <lineage>
        <taxon>Eukaryota</taxon>
        <taxon>Fungi</taxon>
        <taxon>Dikarya</taxon>
        <taxon>Ascomycota</taxon>
        <taxon>Pezizomycotina</taxon>
        <taxon>Sordariomycetes</taxon>
        <taxon>Hypocreomycetidae</taxon>
        <taxon>Glomerellales</taxon>
        <taxon>Glomerellaceae</taxon>
        <taxon>Colletotrichum</taxon>
        <taxon>Colletotrichum spaethianum species complex</taxon>
    </lineage>
</organism>
<dbReference type="InterPro" id="IPR035994">
    <property type="entry name" value="Nucleoside_phosphorylase_sf"/>
</dbReference>
<evidence type="ECO:0000313" key="1">
    <source>
        <dbReference type="EMBL" id="GJC89137.1"/>
    </source>
</evidence>
<dbReference type="PANTHER" id="PTHR46082">
    <property type="entry name" value="ATP/GTP-BINDING PROTEIN-RELATED"/>
    <property type="match status" value="1"/>
</dbReference>
<dbReference type="PANTHER" id="PTHR46082:SF11">
    <property type="entry name" value="AAA+ ATPASE DOMAIN-CONTAINING PROTEIN-RELATED"/>
    <property type="match status" value="1"/>
</dbReference>
<proteinExistence type="predicted"/>
<dbReference type="Gene3D" id="3.40.50.1580">
    <property type="entry name" value="Nucleoside phosphorylase domain"/>
    <property type="match status" value="1"/>
</dbReference>
<dbReference type="EMBL" id="BPPX01000038">
    <property type="protein sequence ID" value="GJC89137.1"/>
    <property type="molecule type" value="Genomic_DNA"/>
</dbReference>
<dbReference type="GO" id="GO:0003824">
    <property type="term" value="F:catalytic activity"/>
    <property type="evidence" value="ECO:0007669"/>
    <property type="project" value="InterPro"/>
</dbReference>
<dbReference type="InterPro" id="IPR053137">
    <property type="entry name" value="NLR-like"/>
</dbReference>
<dbReference type="GO" id="GO:0009116">
    <property type="term" value="P:nucleoside metabolic process"/>
    <property type="evidence" value="ECO:0007669"/>
    <property type="project" value="InterPro"/>
</dbReference>
<dbReference type="Proteomes" id="UP001055172">
    <property type="component" value="Unassembled WGS sequence"/>
</dbReference>
<name>A0AA37GY18_9PEZI</name>
<protein>
    <recommendedName>
        <fullName evidence="3">Nucleoside phosphorylase domain-containing protein</fullName>
    </recommendedName>
</protein>
<sequence>MVKRLSRDDYKVAWICPLEVEQIAAMEMLDEEHEALPKSATDHNVYSLGSINGHNVVIAGLHKTGNCPAALVVTQMRMTFQNLRFGLLVGIGGGVPVQTDEGVIRLGHVVVSKPTGEHSGAVHYDHGKARDGQFQRTGALAPPPAALLNAAQALAVQRARVENDPVQQNVKRINTSRRRLRHFQFPGAANDHLYQSQHRHLQTGVSCSLGGCDPLQRIPRASDDDETYVTVHRGTIASGELVIEDATLRDALAQQYELLCFEMEAAGVLADFPCIVVRGISGYCDSHKNDQWRGYAAAVAAAYARQLFFHMPIEEPQR</sequence>
<evidence type="ECO:0000313" key="2">
    <source>
        <dbReference type="Proteomes" id="UP001055172"/>
    </source>
</evidence>
<evidence type="ECO:0008006" key="3">
    <source>
        <dbReference type="Google" id="ProtNLM"/>
    </source>
</evidence>
<keyword evidence="2" id="KW-1185">Reference proteome</keyword>
<reference evidence="1 2" key="1">
    <citation type="submission" date="2021-07" db="EMBL/GenBank/DDBJ databases">
        <title>Genome data of Colletotrichum spaethianum.</title>
        <authorList>
            <person name="Utami Y.D."/>
            <person name="Hiruma K."/>
        </authorList>
    </citation>
    <scope>NUCLEOTIDE SEQUENCE [LARGE SCALE GENOMIC DNA]</scope>
    <source>
        <strain evidence="1 2">MAFF 242679</strain>
    </source>
</reference>
<dbReference type="SUPFAM" id="SSF53167">
    <property type="entry name" value="Purine and uridine phosphorylases"/>
    <property type="match status" value="1"/>
</dbReference>
<comment type="caution">
    <text evidence="1">The sequence shown here is derived from an EMBL/GenBank/DDBJ whole genome shotgun (WGS) entry which is preliminary data.</text>
</comment>
<accession>A0AA37GY18</accession>
<dbReference type="AlphaFoldDB" id="A0AA37GY18"/>